<dbReference type="EMBL" id="JACJVP010000030">
    <property type="protein sequence ID" value="MBB6672846.1"/>
    <property type="molecule type" value="Genomic_DNA"/>
</dbReference>
<dbReference type="InterPro" id="IPR050400">
    <property type="entry name" value="Bact_Cytoskel_RodZ"/>
</dbReference>
<keyword evidence="2" id="KW-0472">Membrane</keyword>
<accession>A0A7X0RSR3</accession>
<gene>
    <name evidence="4" type="ORF">H7C19_19365</name>
</gene>
<evidence type="ECO:0000313" key="4">
    <source>
        <dbReference type="EMBL" id="MBB6672846.1"/>
    </source>
</evidence>
<dbReference type="SUPFAM" id="SSF47413">
    <property type="entry name" value="lambda repressor-like DNA-binding domains"/>
    <property type="match status" value="1"/>
</dbReference>
<feature type="compositionally biased region" description="Pro residues" evidence="1">
    <location>
        <begin position="160"/>
        <end position="174"/>
    </location>
</feature>
<dbReference type="PANTHER" id="PTHR34475">
    <property type="match status" value="1"/>
</dbReference>
<dbReference type="RefSeq" id="WP_185670690.1">
    <property type="nucleotide sequence ID" value="NZ_JACJVP010000030.1"/>
</dbReference>
<sequence>MSDLGLLLRKAREQRGYTLDDIQELTKIRKRYLEAIESGDYKVLPGSFYVRAFVKTYAETVGLDAEEVLRLYHKELPVPPTAETVPSEPMLQSKSRSVQHNDRWGKVAVTLLMWLFPILIIVVVYVYLLNNKDHTPPKTSDQDTQITQGTSSPSAGASPTPTPTATPTPTPPPAATTVTFKEKKGSRYYYEVAPAGPHTLTITFPGGKSWVGVNENSASGKSLYNKTPSADETLTFEMKGPIYVNVGNAKGAQIAIDGVAVDDGDTAGSKKFIFTPLEGAATPTPTP</sequence>
<dbReference type="GO" id="GO:0003677">
    <property type="term" value="F:DNA binding"/>
    <property type="evidence" value="ECO:0007669"/>
    <property type="project" value="InterPro"/>
</dbReference>
<evidence type="ECO:0000256" key="1">
    <source>
        <dbReference type="SAM" id="MobiDB-lite"/>
    </source>
</evidence>
<feature type="compositionally biased region" description="Low complexity" evidence="1">
    <location>
        <begin position="149"/>
        <end position="159"/>
    </location>
</feature>
<keyword evidence="5" id="KW-1185">Reference proteome</keyword>
<keyword evidence="2" id="KW-0812">Transmembrane</keyword>
<evidence type="ECO:0000259" key="3">
    <source>
        <dbReference type="SMART" id="SM00530"/>
    </source>
</evidence>
<evidence type="ECO:0000256" key="2">
    <source>
        <dbReference type="SAM" id="Phobius"/>
    </source>
</evidence>
<protein>
    <submittedName>
        <fullName evidence="4">Helix-turn-helix domain-containing protein</fullName>
    </submittedName>
</protein>
<dbReference type="InterPro" id="IPR001387">
    <property type="entry name" value="Cro/C1-type_HTH"/>
</dbReference>
<feature type="transmembrane region" description="Helical" evidence="2">
    <location>
        <begin position="104"/>
        <end position="128"/>
    </location>
</feature>
<dbReference type="AlphaFoldDB" id="A0A7X0RSR3"/>
<dbReference type="Proteomes" id="UP000547209">
    <property type="component" value="Unassembled WGS sequence"/>
</dbReference>
<feature type="compositionally biased region" description="Polar residues" evidence="1">
    <location>
        <begin position="137"/>
        <end position="148"/>
    </location>
</feature>
<dbReference type="PANTHER" id="PTHR34475:SF1">
    <property type="entry name" value="CYTOSKELETON PROTEIN RODZ"/>
    <property type="match status" value="1"/>
</dbReference>
<name>A0A7X0RSR3_9BACL</name>
<comment type="caution">
    <text evidence="4">The sequence shown here is derived from an EMBL/GenBank/DDBJ whole genome shotgun (WGS) entry which is preliminary data.</text>
</comment>
<dbReference type="Pfam" id="PF13413">
    <property type="entry name" value="HTH_25"/>
    <property type="match status" value="1"/>
</dbReference>
<dbReference type="CDD" id="cd00093">
    <property type="entry name" value="HTH_XRE"/>
    <property type="match status" value="1"/>
</dbReference>
<keyword evidence="2" id="KW-1133">Transmembrane helix</keyword>
<reference evidence="4 5" key="1">
    <citation type="submission" date="2020-08" db="EMBL/GenBank/DDBJ databases">
        <title>Cohnella phylogeny.</title>
        <authorList>
            <person name="Dunlap C."/>
        </authorList>
    </citation>
    <scope>NUCLEOTIDE SEQUENCE [LARGE SCALE GENOMIC DNA]</scope>
    <source>
        <strain evidence="4 5">DSM 28246</strain>
    </source>
</reference>
<feature type="domain" description="HTH cro/C1-type" evidence="3">
    <location>
        <begin position="7"/>
        <end position="63"/>
    </location>
</feature>
<proteinExistence type="predicted"/>
<dbReference type="Gene3D" id="1.10.260.40">
    <property type="entry name" value="lambda repressor-like DNA-binding domains"/>
    <property type="match status" value="1"/>
</dbReference>
<dbReference type="Pfam" id="PF13464">
    <property type="entry name" value="RodZ_C"/>
    <property type="match status" value="1"/>
</dbReference>
<dbReference type="InterPro" id="IPR025194">
    <property type="entry name" value="RodZ-like_C"/>
</dbReference>
<evidence type="ECO:0000313" key="5">
    <source>
        <dbReference type="Proteomes" id="UP000547209"/>
    </source>
</evidence>
<organism evidence="4 5">
    <name type="scientific">Cohnella nanjingensis</name>
    <dbReference type="NCBI Taxonomy" id="1387779"/>
    <lineage>
        <taxon>Bacteria</taxon>
        <taxon>Bacillati</taxon>
        <taxon>Bacillota</taxon>
        <taxon>Bacilli</taxon>
        <taxon>Bacillales</taxon>
        <taxon>Paenibacillaceae</taxon>
        <taxon>Cohnella</taxon>
    </lineage>
</organism>
<dbReference type="SMART" id="SM00530">
    <property type="entry name" value="HTH_XRE"/>
    <property type="match status" value="1"/>
</dbReference>
<dbReference type="InterPro" id="IPR010982">
    <property type="entry name" value="Lambda_DNA-bd_dom_sf"/>
</dbReference>
<feature type="region of interest" description="Disordered" evidence="1">
    <location>
        <begin position="135"/>
        <end position="176"/>
    </location>
</feature>